<comment type="similarity">
    <text evidence="1 6">Belongs to the ArgJ family.</text>
</comment>
<keyword evidence="3 6" id="KW-0808">Transferase</keyword>
<dbReference type="GO" id="GO:0004358">
    <property type="term" value="F:L-glutamate N-acetyltransferase activity, acting on acetyl-L-ornithine as donor"/>
    <property type="evidence" value="ECO:0007669"/>
    <property type="project" value="UniProtKB-UniRule"/>
</dbReference>
<dbReference type="EC" id="2.3.1.1" evidence="6"/>
<dbReference type="GO" id="GO:0004042">
    <property type="term" value="F:L-glutamate N-acetyltransferase activity"/>
    <property type="evidence" value="ECO:0007669"/>
    <property type="project" value="UniProtKB-UniRule"/>
</dbReference>
<dbReference type="PANTHER" id="PTHR23100">
    <property type="entry name" value="ARGININE BIOSYNTHESIS BIFUNCTIONAL PROTEIN ARGJ"/>
    <property type="match status" value="1"/>
</dbReference>
<comment type="subunit">
    <text evidence="2 6">Heterotetramer of two alpha and two beta chains.</text>
</comment>
<feature type="site" description="Cleavage; by autolysis" evidence="6">
    <location>
        <begin position="214"/>
        <end position="215"/>
    </location>
</feature>
<keyword evidence="6" id="KW-0028">Amino-acid biosynthesis</keyword>
<feature type="binding site" evidence="6">
    <location>
        <position position="414"/>
    </location>
    <ligand>
        <name>substrate</name>
    </ligand>
</feature>
<evidence type="ECO:0000256" key="1">
    <source>
        <dbReference type="ARBA" id="ARBA00006774"/>
    </source>
</evidence>
<dbReference type="Gene3D" id="3.10.20.340">
    <property type="entry name" value="ArgJ beta chain, C-terminal domain"/>
    <property type="match status" value="1"/>
</dbReference>
<dbReference type="Gene3D" id="3.30.2330.10">
    <property type="entry name" value="arginine biosynthesis bifunctional protein suprefamily"/>
    <property type="match status" value="1"/>
</dbReference>
<dbReference type="InterPro" id="IPR002813">
    <property type="entry name" value="Arg_biosynth_ArgJ"/>
</dbReference>
<keyword evidence="8" id="KW-1185">Reference proteome</keyword>
<dbReference type="UniPathway" id="UPA00068">
    <property type="reaction ID" value="UER00106"/>
</dbReference>
<comment type="pathway">
    <text evidence="6">Amino-acid biosynthesis; L-arginine biosynthesis; L-ornithine and N-acetyl-L-glutamate from L-glutamate and N(2)-acetyl-L-ornithine (cyclic): step 1/1.</text>
</comment>
<dbReference type="STRING" id="1440774.Y900_024285"/>
<keyword evidence="5 6" id="KW-0012">Acyltransferase</keyword>
<dbReference type="NCBIfam" id="NF003802">
    <property type="entry name" value="PRK05388.1"/>
    <property type="match status" value="1"/>
</dbReference>
<keyword evidence="6" id="KW-0511">Multifunctional enzyme</keyword>
<keyword evidence="6" id="KW-0055">Arginine biosynthesis</keyword>
<comment type="pathway">
    <text evidence="6">Amino-acid biosynthesis; L-arginine biosynthesis; N(2)-acetyl-L-ornithine from L-glutamate: step 1/4.</text>
</comment>
<comment type="function">
    <text evidence="6">Catalyzes two activities which are involved in the cyclic version of arginine biosynthesis: the synthesis of N-acetylglutamate from glutamate and acetyl-CoA as the acetyl donor, and of ornithine by transacetylation between N(2)-acetylornithine and glutamate.</text>
</comment>
<keyword evidence="6" id="KW-0963">Cytoplasm</keyword>
<feature type="active site" description="Nucleophile" evidence="6">
    <location>
        <position position="215"/>
    </location>
</feature>
<accession>A0A064CQL6</accession>
<keyword evidence="4 6" id="KW-0068">Autocatalytic cleavage</keyword>
<comment type="subcellular location">
    <subcellularLocation>
        <location evidence="6">Cytoplasm</location>
    </subcellularLocation>
</comment>
<dbReference type="SUPFAM" id="SSF56266">
    <property type="entry name" value="DmpA/ArgJ-like"/>
    <property type="match status" value="1"/>
</dbReference>
<comment type="catalytic activity">
    <reaction evidence="6">
        <text>N(2)-acetyl-L-ornithine + L-glutamate = N-acetyl-L-glutamate + L-ornithine</text>
        <dbReference type="Rhea" id="RHEA:15349"/>
        <dbReference type="ChEBI" id="CHEBI:29985"/>
        <dbReference type="ChEBI" id="CHEBI:44337"/>
        <dbReference type="ChEBI" id="CHEBI:46911"/>
        <dbReference type="ChEBI" id="CHEBI:57805"/>
        <dbReference type="EC" id="2.3.1.35"/>
    </reaction>
</comment>
<feature type="site" description="Involved in the stabilization of negative charge on the oxyanion by the formation of the oxyanion hole" evidence="6">
    <location>
        <position position="139"/>
    </location>
</feature>
<reference evidence="7" key="1">
    <citation type="submission" date="2014-05" db="EMBL/GenBank/DDBJ databases">
        <title>Genome sequence of Mycobacterium aromaticivorans strain JS19b1T (= DSM 45407T).</title>
        <authorList>
            <person name="Kwak Y."/>
            <person name="Park G.-S."/>
            <person name="Li Q.X."/>
            <person name="Lee S.-E."/>
            <person name="Shin J.-H."/>
        </authorList>
    </citation>
    <scope>NUCLEOTIDE SEQUENCE [LARGE SCALE GENOMIC DNA]</scope>
    <source>
        <strain evidence="7">JS19b1</strain>
    </source>
</reference>
<feature type="binding site" evidence="6">
    <location>
        <position position="295"/>
    </location>
    <ligand>
        <name>substrate</name>
    </ligand>
</feature>
<dbReference type="NCBIfam" id="TIGR00120">
    <property type="entry name" value="ArgJ"/>
    <property type="match status" value="1"/>
</dbReference>
<feature type="binding site" evidence="6">
    <location>
        <position position="204"/>
    </location>
    <ligand>
        <name>substrate</name>
    </ligand>
</feature>
<feature type="site" description="Involved in the stabilization of negative charge on the oxyanion by the formation of the oxyanion hole" evidence="6">
    <location>
        <position position="138"/>
    </location>
</feature>
<dbReference type="PANTHER" id="PTHR23100:SF0">
    <property type="entry name" value="ARGININE BIOSYNTHESIS BIFUNCTIONAL PROTEIN ARGJ, MITOCHONDRIAL"/>
    <property type="match status" value="1"/>
</dbReference>
<sequence length="419" mass="42549">MTIGGRERSDLGTGTADQAKLVRTQGVTAPAGFRATGIAAGIKKSGALDLALVLNEGPDCAAAGVFTRNQVKAAPVLWSQQALTTGRLRAVLLNSGGANACTGAGGFQDTHATAEAVAGALSQWGTETGPVEVAVCSTGLIGDRLPMDKVLAGVTEIVHELGGGLTGGDEAARAIMTTDTVPKQVALHHAPETGENWTVGGMAKGAGMLAPSLATMLVVLTTDAVADAAALDTALRRATAKTFDRLDVDGSCSTNDTVLLLASGASEIAPSQDDLDAAVLRVCDDLCAQLQADAEGVTKRIAITVTGAPSDDDAVTAGRIIARDSLVKTALFGSDPNWGRVLAAVGMVPFEIDAQRITVSFNGFPVCIDGAGAQGARDVDLAGPDIEVTVDLKLGGGRATIRTTDLSHAYVEENSAYSS</sequence>
<evidence type="ECO:0000256" key="3">
    <source>
        <dbReference type="ARBA" id="ARBA00022679"/>
    </source>
</evidence>
<comment type="caution">
    <text evidence="7">The sequence shown here is derived from an EMBL/GenBank/DDBJ whole genome shotgun (WGS) entry which is preliminary data.</text>
</comment>
<feature type="chain" id="PRO_5023465801" description="Arginine biosynthesis bifunctional protein ArgJ alpha chain" evidence="6">
    <location>
        <begin position="1"/>
        <end position="214"/>
    </location>
</feature>
<evidence type="ECO:0000256" key="5">
    <source>
        <dbReference type="ARBA" id="ARBA00023315"/>
    </source>
</evidence>
<dbReference type="GO" id="GO:0006526">
    <property type="term" value="P:L-arginine biosynthetic process"/>
    <property type="evidence" value="ECO:0007669"/>
    <property type="project" value="UniProtKB-UniRule"/>
</dbReference>
<feature type="binding site" evidence="6">
    <location>
        <position position="215"/>
    </location>
    <ligand>
        <name>substrate</name>
    </ligand>
</feature>
<evidence type="ECO:0000256" key="6">
    <source>
        <dbReference type="HAMAP-Rule" id="MF_01106"/>
    </source>
</evidence>
<dbReference type="Gene3D" id="3.60.70.12">
    <property type="entry name" value="L-amino peptidase D-ALA esterase/amidase"/>
    <property type="match status" value="1"/>
</dbReference>
<name>A0A064CQL6_9MYCO</name>
<dbReference type="EC" id="2.3.1.35" evidence="6"/>
<dbReference type="Pfam" id="PF01960">
    <property type="entry name" value="ArgJ"/>
    <property type="match status" value="1"/>
</dbReference>
<gene>
    <name evidence="6" type="primary">argJ</name>
    <name evidence="7" type="ORF">Y900_024285</name>
</gene>
<dbReference type="HAMAP" id="MF_01106">
    <property type="entry name" value="ArgJ"/>
    <property type="match status" value="1"/>
</dbReference>
<dbReference type="EMBL" id="JALN02000001">
    <property type="protein sequence ID" value="KDF01962.1"/>
    <property type="molecule type" value="Genomic_DNA"/>
</dbReference>
<proteinExistence type="inferred from homology"/>
<protein>
    <recommendedName>
        <fullName evidence="6">Arginine biosynthesis bifunctional protein ArgJ</fullName>
    </recommendedName>
    <domain>
        <recommendedName>
            <fullName evidence="6">Glutamate N-acetyltransferase</fullName>
            <ecNumber evidence="6">2.3.1.35</ecNumber>
        </recommendedName>
        <alternativeName>
            <fullName evidence="6">Ornithine acetyltransferase</fullName>
            <shortName evidence="6">OATase</shortName>
        </alternativeName>
        <alternativeName>
            <fullName evidence="6">Ornithine transacetylase</fullName>
        </alternativeName>
    </domain>
    <domain>
        <recommendedName>
            <fullName evidence="6">Amino-acid acetyltransferase</fullName>
            <ecNumber evidence="6">2.3.1.1</ecNumber>
        </recommendedName>
        <alternativeName>
            <fullName evidence="6">N-acetylglutamate synthase</fullName>
            <shortName evidence="6">AGSase</shortName>
        </alternativeName>
    </domain>
    <component>
        <recommendedName>
            <fullName evidence="6">Arginine biosynthesis bifunctional protein ArgJ alpha chain</fullName>
        </recommendedName>
    </component>
    <component>
        <recommendedName>
            <fullName evidence="6">Arginine biosynthesis bifunctional protein ArgJ beta chain</fullName>
        </recommendedName>
    </component>
</protein>
<feature type="binding site" evidence="6">
    <location>
        <position position="177"/>
    </location>
    <ligand>
        <name>substrate</name>
    </ligand>
</feature>
<dbReference type="AlphaFoldDB" id="A0A064CQL6"/>
<evidence type="ECO:0000313" key="7">
    <source>
        <dbReference type="EMBL" id="KDF01962.1"/>
    </source>
</evidence>
<dbReference type="InterPro" id="IPR042195">
    <property type="entry name" value="ArgJ_beta_C"/>
</dbReference>
<evidence type="ECO:0000313" key="8">
    <source>
        <dbReference type="Proteomes" id="UP000022835"/>
    </source>
</evidence>
<feature type="binding site" evidence="6">
    <location>
        <position position="419"/>
    </location>
    <ligand>
        <name>substrate</name>
    </ligand>
</feature>
<dbReference type="InterPro" id="IPR016117">
    <property type="entry name" value="ArgJ-like_dom_sf"/>
</dbReference>
<evidence type="ECO:0000256" key="2">
    <source>
        <dbReference type="ARBA" id="ARBA00011475"/>
    </source>
</evidence>
<dbReference type="GO" id="GO:0005737">
    <property type="term" value="C:cytoplasm"/>
    <property type="evidence" value="ECO:0007669"/>
    <property type="project" value="UniProtKB-SubCell"/>
</dbReference>
<dbReference type="OrthoDB" id="9804242at2"/>
<comment type="catalytic activity">
    <reaction evidence="6">
        <text>L-glutamate + acetyl-CoA = N-acetyl-L-glutamate + CoA + H(+)</text>
        <dbReference type="Rhea" id="RHEA:24292"/>
        <dbReference type="ChEBI" id="CHEBI:15378"/>
        <dbReference type="ChEBI" id="CHEBI:29985"/>
        <dbReference type="ChEBI" id="CHEBI:44337"/>
        <dbReference type="ChEBI" id="CHEBI:57287"/>
        <dbReference type="ChEBI" id="CHEBI:57288"/>
        <dbReference type="EC" id="2.3.1.1"/>
    </reaction>
</comment>
<dbReference type="RefSeq" id="WP_051660224.1">
    <property type="nucleotide sequence ID" value="NZ_JALN02000001.1"/>
</dbReference>
<dbReference type="Proteomes" id="UP000022835">
    <property type="component" value="Unassembled WGS sequence"/>
</dbReference>
<dbReference type="CDD" id="cd02152">
    <property type="entry name" value="OAT"/>
    <property type="match status" value="1"/>
</dbReference>
<evidence type="ECO:0000256" key="4">
    <source>
        <dbReference type="ARBA" id="ARBA00022813"/>
    </source>
</evidence>
<feature type="chain" id="PRO_5023465799" description="Arginine biosynthesis bifunctional protein ArgJ beta chain" evidence="6">
    <location>
        <begin position="215"/>
        <end position="419"/>
    </location>
</feature>
<organism evidence="7 8">
    <name type="scientific">Mycolicibacterium aromaticivorans JS19b1 = JCM 16368</name>
    <dbReference type="NCBI Taxonomy" id="1440774"/>
    <lineage>
        <taxon>Bacteria</taxon>
        <taxon>Bacillati</taxon>
        <taxon>Actinomycetota</taxon>
        <taxon>Actinomycetes</taxon>
        <taxon>Mycobacteriales</taxon>
        <taxon>Mycobacteriaceae</taxon>
        <taxon>Mycolicibacterium</taxon>
    </lineage>
</organism>
<dbReference type="eggNOG" id="COG1364">
    <property type="taxonomic scope" value="Bacteria"/>
</dbReference>
<dbReference type="GO" id="GO:0006592">
    <property type="term" value="P:ornithine biosynthetic process"/>
    <property type="evidence" value="ECO:0007669"/>
    <property type="project" value="TreeGrafter"/>
</dbReference>